<reference evidence="3 4" key="1">
    <citation type="submission" date="2019-02" db="EMBL/GenBank/DDBJ databases">
        <title>Deep-cultivation of Planctomycetes and their phenomic and genomic characterization uncovers novel biology.</title>
        <authorList>
            <person name="Wiegand S."/>
            <person name="Jogler M."/>
            <person name="Boedeker C."/>
            <person name="Pinto D."/>
            <person name="Vollmers J."/>
            <person name="Rivas-Marin E."/>
            <person name="Kohn T."/>
            <person name="Peeters S.H."/>
            <person name="Heuer A."/>
            <person name="Rast P."/>
            <person name="Oberbeckmann S."/>
            <person name="Bunk B."/>
            <person name="Jeske O."/>
            <person name="Meyerdierks A."/>
            <person name="Storesund J.E."/>
            <person name="Kallscheuer N."/>
            <person name="Luecker S."/>
            <person name="Lage O.M."/>
            <person name="Pohl T."/>
            <person name="Merkel B.J."/>
            <person name="Hornburger P."/>
            <person name="Mueller R.-W."/>
            <person name="Bruemmer F."/>
            <person name="Labrenz M."/>
            <person name="Spormann A.M."/>
            <person name="Op den Camp H."/>
            <person name="Overmann J."/>
            <person name="Amann R."/>
            <person name="Jetten M.S.M."/>
            <person name="Mascher T."/>
            <person name="Medema M.H."/>
            <person name="Devos D.P."/>
            <person name="Kaster A.-K."/>
            <person name="Ovreas L."/>
            <person name="Rohde M."/>
            <person name="Galperin M.Y."/>
            <person name="Jogler C."/>
        </authorList>
    </citation>
    <scope>NUCLEOTIDE SEQUENCE [LARGE SCALE GENOMIC DNA]</scope>
    <source>
        <strain evidence="3 4">Mal4</strain>
    </source>
</reference>
<evidence type="ECO:0000313" key="3">
    <source>
        <dbReference type="EMBL" id="QDU38566.1"/>
    </source>
</evidence>
<gene>
    <name evidence="3" type="ORF">Mal4_28950</name>
</gene>
<feature type="signal peptide" evidence="2">
    <location>
        <begin position="1"/>
        <end position="22"/>
    </location>
</feature>
<keyword evidence="2" id="KW-0732">Signal</keyword>
<organism evidence="3 4">
    <name type="scientific">Maioricimonas rarisocia</name>
    <dbReference type="NCBI Taxonomy" id="2528026"/>
    <lineage>
        <taxon>Bacteria</taxon>
        <taxon>Pseudomonadati</taxon>
        <taxon>Planctomycetota</taxon>
        <taxon>Planctomycetia</taxon>
        <taxon>Planctomycetales</taxon>
        <taxon>Planctomycetaceae</taxon>
        <taxon>Maioricimonas</taxon>
    </lineage>
</organism>
<evidence type="ECO:0000313" key="4">
    <source>
        <dbReference type="Proteomes" id="UP000320496"/>
    </source>
</evidence>
<feature type="chain" id="PRO_5021939496" evidence="2">
    <location>
        <begin position="23"/>
        <end position="279"/>
    </location>
</feature>
<keyword evidence="4" id="KW-1185">Reference proteome</keyword>
<sequence length="279" mass="30174" precursor="true">MTTLRYCLAVGLVLLVGQNGIADDPAADSQTIAEKATDTAEWMPKFVLLINELPAAAETSARAPVPVYEDSPQPFAPVPSPAEPTPAFPPSASNAGTFDQPKRDDEKKQRLISVPVYEVRHQEVTRDGKSAIVPYRVVIRYLTRHVPVDAPLPVTIECDDVAIQGTAGNDEEPGYEFQIEGRLRLRLITGATLTGRNASYKDGVLTCEDAELTSADASISFSAGTLKLDVERLRLSRPEKEAAQPLLQPAQDGQFPAFAEPTGSQRTPAPTPGFERPKL</sequence>
<dbReference type="RefSeq" id="WP_145369832.1">
    <property type="nucleotide sequence ID" value="NZ_CP036275.1"/>
</dbReference>
<proteinExistence type="predicted"/>
<evidence type="ECO:0000256" key="1">
    <source>
        <dbReference type="SAM" id="MobiDB-lite"/>
    </source>
</evidence>
<protein>
    <submittedName>
        <fullName evidence="3">Uncharacterized protein</fullName>
    </submittedName>
</protein>
<dbReference type="Proteomes" id="UP000320496">
    <property type="component" value="Chromosome"/>
</dbReference>
<dbReference type="AlphaFoldDB" id="A0A517Z7W6"/>
<feature type="compositionally biased region" description="Pro residues" evidence="1">
    <location>
        <begin position="74"/>
        <end position="89"/>
    </location>
</feature>
<name>A0A517Z7W6_9PLAN</name>
<dbReference type="EMBL" id="CP036275">
    <property type="protein sequence ID" value="QDU38566.1"/>
    <property type="molecule type" value="Genomic_DNA"/>
</dbReference>
<accession>A0A517Z7W6</accession>
<feature type="region of interest" description="Disordered" evidence="1">
    <location>
        <begin position="239"/>
        <end position="279"/>
    </location>
</feature>
<evidence type="ECO:0000256" key="2">
    <source>
        <dbReference type="SAM" id="SignalP"/>
    </source>
</evidence>
<feature type="compositionally biased region" description="Basic and acidic residues" evidence="1">
    <location>
        <begin position="100"/>
        <end position="109"/>
    </location>
</feature>
<dbReference type="KEGG" id="mri:Mal4_28950"/>
<feature type="region of interest" description="Disordered" evidence="1">
    <location>
        <begin position="70"/>
        <end position="109"/>
    </location>
</feature>